<evidence type="ECO:0000313" key="1">
    <source>
        <dbReference type="EMBL" id="KUG05345.1"/>
    </source>
</evidence>
<proteinExistence type="predicted"/>
<dbReference type="EMBL" id="LNQE01001819">
    <property type="protein sequence ID" value="KUG05345.1"/>
    <property type="molecule type" value="Genomic_DNA"/>
</dbReference>
<gene>
    <name evidence="1" type="ORF">ASZ90_017235</name>
</gene>
<reference evidence="1" key="1">
    <citation type="journal article" date="2015" name="Proc. Natl. Acad. Sci. U.S.A.">
        <title>Networks of energetic and metabolic interactions define dynamics in microbial communities.</title>
        <authorList>
            <person name="Embree M."/>
            <person name="Liu J.K."/>
            <person name="Al-Bassam M.M."/>
            <person name="Zengler K."/>
        </authorList>
    </citation>
    <scope>NUCLEOTIDE SEQUENCE</scope>
</reference>
<sequence length="86" mass="10088">MTLHEAMIRVLITLPTKSAPAKFLSETIKEKQLYHNQHGGFADTIQVRTRAINYPQYFEFDGKNIKLIRDPFNIPVKKREKFLPPF</sequence>
<name>A0A0W8EA90_9ZZZZ</name>
<protein>
    <submittedName>
        <fullName evidence="1">Uncharacterized protein</fullName>
    </submittedName>
</protein>
<dbReference type="AlphaFoldDB" id="A0A0W8EA90"/>
<accession>A0A0W8EA90</accession>
<comment type="caution">
    <text evidence="1">The sequence shown here is derived from an EMBL/GenBank/DDBJ whole genome shotgun (WGS) entry which is preliminary data.</text>
</comment>
<organism evidence="1">
    <name type="scientific">hydrocarbon metagenome</name>
    <dbReference type="NCBI Taxonomy" id="938273"/>
    <lineage>
        <taxon>unclassified sequences</taxon>
        <taxon>metagenomes</taxon>
        <taxon>ecological metagenomes</taxon>
    </lineage>
</organism>